<evidence type="ECO:0000259" key="3">
    <source>
        <dbReference type="Pfam" id="PF24097"/>
    </source>
</evidence>
<protein>
    <recommendedName>
        <fullName evidence="9">Nucleoporin Pom152</fullName>
    </recommendedName>
</protein>
<dbReference type="OrthoDB" id="5529162at2759"/>
<evidence type="ECO:0000259" key="2">
    <source>
        <dbReference type="Pfam" id="PF23664"/>
    </source>
</evidence>
<reference evidence="7 8" key="1">
    <citation type="journal article" date="2011" name="Genome Biol.">
        <title>Comparative genome sequence analysis underscores mycoparasitism as the ancestral life style of Trichoderma.</title>
        <authorList>
            <person name="Kubicek C.P."/>
            <person name="Herrera-Estrella A."/>
            <person name="Seidl-Seiboth V."/>
            <person name="Martinez D.A."/>
            <person name="Druzhinina I.S."/>
            <person name="Thon M."/>
            <person name="Zeilinger S."/>
            <person name="Casas-Flores S."/>
            <person name="Horwitz B.A."/>
            <person name="Mukherjee P.K."/>
            <person name="Mukherjee M."/>
            <person name="Kredics L."/>
            <person name="Alcaraz L.D."/>
            <person name="Aerts A."/>
            <person name="Antal Z."/>
            <person name="Atanasova L."/>
            <person name="Cervantes-Badillo M.G."/>
            <person name="Challacombe J."/>
            <person name="Chertkov O."/>
            <person name="McCluskey K."/>
            <person name="Coulpier F."/>
            <person name="Deshpande N."/>
            <person name="von Doehren H."/>
            <person name="Ebbole D.J."/>
            <person name="Esquivel-Naranjo E.U."/>
            <person name="Fekete E."/>
            <person name="Flipphi M."/>
            <person name="Glaser F."/>
            <person name="Gomez-Rodriguez E.Y."/>
            <person name="Gruber S."/>
            <person name="Han C."/>
            <person name="Henrissat B."/>
            <person name="Hermosa R."/>
            <person name="Hernandez-Onate M."/>
            <person name="Karaffa L."/>
            <person name="Kosti I."/>
            <person name="Le Crom S."/>
            <person name="Lindquist E."/>
            <person name="Lucas S."/>
            <person name="Luebeck M."/>
            <person name="Luebeck P.S."/>
            <person name="Margeot A."/>
            <person name="Metz B."/>
            <person name="Misra M."/>
            <person name="Nevalainen H."/>
            <person name="Omann M."/>
            <person name="Packer N."/>
            <person name="Perrone G."/>
            <person name="Uresti-Rivera E.E."/>
            <person name="Salamov A."/>
            <person name="Schmoll M."/>
            <person name="Seiboth B."/>
            <person name="Shapiro H."/>
            <person name="Sukno S."/>
            <person name="Tamayo-Ramos J.A."/>
            <person name="Tisch D."/>
            <person name="Wiest A."/>
            <person name="Wilkinson H.H."/>
            <person name="Zhang M."/>
            <person name="Coutinho P.M."/>
            <person name="Kenerley C.M."/>
            <person name="Monte E."/>
            <person name="Baker S.E."/>
            <person name="Grigoriev I.V."/>
        </authorList>
    </citation>
    <scope>NUCLEOTIDE SEQUENCE [LARGE SCALE GENOMIC DNA]</scope>
    <source>
        <strain evidence="8">ATCC 20476 / IMI 206040</strain>
    </source>
</reference>
<dbReference type="OMA" id="DRSNCKR"/>
<keyword evidence="8" id="KW-1185">Reference proteome</keyword>
<dbReference type="InterPro" id="IPR056541">
    <property type="entry name" value="Ig-like_POM152"/>
</dbReference>
<comment type="caution">
    <text evidence="7">The sequence shown here is derived from an EMBL/GenBank/DDBJ whole genome shotgun (WGS) entry which is preliminary data.</text>
</comment>
<dbReference type="InterPro" id="IPR056540">
    <property type="entry name" value="TMD_POM152"/>
</dbReference>
<dbReference type="PANTHER" id="PTHR28206">
    <property type="entry name" value="NUCLEOPORIN POM152"/>
    <property type="match status" value="1"/>
</dbReference>
<feature type="domain" description="Nucleoporin POM152 first Ig-like" evidence="5">
    <location>
        <begin position="341"/>
        <end position="448"/>
    </location>
</feature>
<dbReference type="GO" id="GO:0070762">
    <property type="term" value="C:nuclear pore transmembrane ring"/>
    <property type="evidence" value="ECO:0007669"/>
    <property type="project" value="TreeGrafter"/>
</dbReference>
<evidence type="ECO:0008006" key="9">
    <source>
        <dbReference type="Google" id="ProtNLM"/>
    </source>
</evidence>
<feature type="domain" description="Nucleoporin POM152 N-terminal transmembrane" evidence="3">
    <location>
        <begin position="209"/>
        <end position="294"/>
    </location>
</feature>
<feature type="domain" description="Nucleoporin POM152 Ig-like" evidence="4">
    <location>
        <begin position="1295"/>
        <end position="1383"/>
    </location>
</feature>
<dbReference type="PANTHER" id="PTHR28206:SF1">
    <property type="entry name" value="NUCLEOPORIN POM152"/>
    <property type="match status" value="1"/>
</dbReference>
<evidence type="ECO:0000313" key="7">
    <source>
        <dbReference type="EMBL" id="EHK43713.1"/>
    </source>
</evidence>
<feature type="domain" description="Nucleoporin POM152 immunoglobulin-like" evidence="2">
    <location>
        <begin position="1015"/>
        <end position="1103"/>
    </location>
</feature>
<dbReference type="eggNOG" id="ENOG502QQ5B">
    <property type="taxonomic scope" value="Eukaryota"/>
</dbReference>
<dbReference type="GO" id="GO:0006606">
    <property type="term" value="P:protein import into nucleus"/>
    <property type="evidence" value="ECO:0007669"/>
    <property type="project" value="TreeGrafter"/>
</dbReference>
<dbReference type="Pfam" id="PF24312">
    <property type="entry name" value="Ig-like_POM152"/>
    <property type="match status" value="3"/>
</dbReference>
<dbReference type="GO" id="GO:0017056">
    <property type="term" value="F:structural constituent of nuclear pore"/>
    <property type="evidence" value="ECO:0007669"/>
    <property type="project" value="InterPro"/>
</dbReference>
<evidence type="ECO:0000313" key="8">
    <source>
        <dbReference type="Proteomes" id="UP000005426"/>
    </source>
</evidence>
<dbReference type="Pfam" id="PF23664">
    <property type="entry name" value="Ig_Pom152"/>
    <property type="match status" value="2"/>
</dbReference>
<dbReference type="Proteomes" id="UP000005426">
    <property type="component" value="Unassembled WGS sequence"/>
</dbReference>
<proteinExistence type="predicted"/>
<evidence type="ECO:0000259" key="4">
    <source>
        <dbReference type="Pfam" id="PF24312"/>
    </source>
</evidence>
<dbReference type="InterPro" id="IPR037701">
    <property type="entry name" value="Pom152"/>
</dbReference>
<evidence type="ECO:0000259" key="6">
    <source>
        <dbReference type="Pfam" id="PF24527"/>
    </source>
</evidence>
<feature type="domain" description="Nucleoporin POM152 Ig-like" evidence="4">
    <location>
        <begin position="897"/>
        <end position="983"/>
    </location>
</feature>
<evidence type="ECO:0000259" key="5">
    <source>
        <dbReference type="Pfam" id="PF24519"/>
    </source>
</evidence>
<dbReference type="Pfam" id="PF24527">
    <property type="entry name" value="Ig-like_Pom152_9"/>
    <property type="match status" value="1"/>
</dbReference>
<evidence type="ECO:0000256" key="1">
    <source>
        <dbReference type="SAM" id="MobiDB-lite"/>
    </source>
</evidence>
<feature type="domain" description="Nucleoporin POM152 Ig-like" evidence="4">
    <location>
        <begin position="588"/>
        <end position="691"/>
    </location>
</feature>
<feature type="domain" description="Nucleoporin POM152 ninth Ig-like" evidence="6">
    <location>
        <begin position="1213"/>
        <end position="1287"/>
    </location>
</feature>
<dbReference type="Pfam" id="PF24097">
    <property type="entry name" value="TMD_POM152"/>
    <property type="match status" value="1"/>
</dbReference>
<name>G9NYU3_HYPAI</name>
<dbReference type="InterPro" id="IPR056544">
    <property type="entry name" value="Ig_POM152"/>
</dbReference>
<feature type="region of interest" description="Disordered" evidence="1">
    <location>
        <begin position="134"/>
        <end position="163"/>
    </location>
</feature>
<accession>G9NYU3</accession>
<feature type="domain" description="Nucleoporin POM152 immunoglobulin-like" evidence="2">
    <location>
        <begin position="695"/>
        <end position="797"/>
    </location>
</feature>
<gene>
    <name evidence="7" type="ORF">TRIATDRAFT_284482</name>
</gene>
<dbReference type="HOGENOM" id="CLU_002415_0_0_1"/>
<dbReference type="Pfam" id="PF24519">
    <property type="entry name" value="Ig-like_Pom152_1"/>
    <property type="match status" value="1"/>
</dbReference>
<dbReference type="InterPro" id="IPR056542">
    <property type="entry name" value="Ig-like_POM152_1st"/>
</dbReference>
<sequence>MKDHFTGGKQWILEIVRRVGDSRKPLHSLGFANHTRPVSRRVIEVAKSSQRRIIRTGSNQAMSWKTKKRRSDLQLQGSSRKVLVVGKNRIQDTRQRKAPEQRQSACFCSAAQRPIECDPFQSTDASVQSLTAPRNAMSAPSRLRSGFQSTPYPANRRRTDYDDDEPPAISKFISAAASNRMAKLPTAPESAAPRSSTGNAPVIPLTLLDAPQQRLYAFAVYVLLWAWKLYDWLQVIEDGNGSGWLFMKWILIDFVFIFGLPELRIPWLELSQLVVIGVFASHVVTNYMLMFNIPPWLLGIAKVLYDREISVSEHHVKVSNILNNNSLIMGKQIINILPEGSAVLNPDHSPFCLSGKSQVALPIYFNATVPVEVEFLRLDLETGKEDIIKVSSREINKVAKLIRENNADPDAAPFQWIYPVKKPGVYRLNKVLDEYKLEVQRPIRDTYVVPCPQARIQTAESSDRCIRDLSNLSLDVVGTPPLKIQYSRSINGKNHAFHFQSLQPEGFTSPLISTSGLGFDNSDDVSWVKPQKVTVKLNESMATAGEWEYSVEEVYDAFGNVVKYADANEELDSPKTKWLSQRFSVKERPKIRMQGCDLRNPLRVAKGRAAKLPISFGLTGRVEDTSHKITWQFSPIDSITNSGDHGDQVSIGRHSAKNSMDKPLVSEPGLYTLKSVSSGSCEGEVDEPSSCLLLNPLEPHLSIRTEEIADKCAGNSVGLRVDLDLVGTPPFTVRYDVISDGHVEKQAHRVDALRSQIELVPRKAGRYKYIFRSIDDDVYTGLPLTGEDKVLEQVVKPAASAYISNREKTISACLESEVDVDVVLAGEPPFSLEWEIIHDGKRKPARATDIKDSHFKIKTSSLTKGGDYILALSSVQDQRGCRTFLQDQMKISVRRQRPRGAFGLIEQKNSIMAVEDTALRLPLRLQGEGPWTVSYRNLDGPSDIITKTINGPNDYLLVRSRGTYELLDIVDKQCPGVIEPTASKFEVDWFPRPEISVVTSNSITSSKSGVFVKQEICEGDIDGFEISLKGSAPYHVEYEVRHKPAQGAISLSQRRFDAALSKAAVAMDTSKAGDYTYKFSELADNLYNSDKHFTPLLVQQHVNAKPTAAFAKPGQTFKYCLEEQEQEDVIPITLTGVPPFYVEVEIKHQVGSTPETYRIPAIQTNNYGMSIPRQHLRLGNQQLLLRTVRDARGCQRKYDVGGPSIQIQLYDAPSIYPLESRKDYCIGERIAYTLSGTPPFDIAYDFNGQWNAKSHTTSFRRIAEKPGEFTITSISDKASECRASVNLPVTIHPLPSVQISRGKMSRVDIHEGNEVDILFEFWGSPPFEFTYTRSSNAKKGQRSVILETRHDISYEHSKVVKASQEGTYEVVAIKDKFCSFSTQQVDHKKPR</sequence>
<dbReference type="GO" id="GO:0006999">
    <property type="term" value="P:nuclear pore organization"/>
    <property type="evidence" value="ECO:0007669"/>
    <property type="project" value="TreeGrafter"/>
</dbReference>
<dbReference type="InterPro" id="IPR056543">
    <property type="entry name" value="Ig-like_POM152_9th"/>
</dbReference>
<dbReference type="EMBL" id="ABDG02000025">
    <property type="protein sequence ID" value="EHK43713.1"/>
    <property type="molecule type" value="Genomic_DNA"/>
</dbReference>
<organism evidence="7 8">
    <name type="scientific">Hypocrea atroviridis (strain ATCC 20476 / IMI 206040)</name>
    <name type="common">Trichoderma atroviride</name>
    <dbReference type="NCBI Taxonomy" id="452589"/>
    <lineage>
        <taxon>Eukaryota</taxon>
        <taxon>Fungi</taxon>
        <taxon>Dikarya</taxon>
        <taxon>Ascomycota</taxon>
        <taxon>Pezizomycotina</taxon>
        <taxon>Sordariomycetes</taxon>
        <taxon>Hypocreomycetidae</taxon>
        <taxon>Hypocreales</taxon>
        <taxon>Hypocreaceae</taxon>
        <taxon>Trichoderma</taxon>
    </lineage>
</organism>
<dbReference type="STRING" id="452589.G9NYU3"/>